<evidence type="ECO:0000256" key="3">
    <source>
        <dbReference type="ARBA" id="ARBA00022679"/>
    </source>
</evidence>
<dbReference type="InterPro" id="IPR015422">
    <property type="entry name" value="PyrdxlP-dep_Trfase_small"/>
</dbReference>
<dbReference type="PANTHER" id="PTHR11601">
    <property type="entry name" value="CYSTEINE DESULFURYLASE FAMILY MEMBER"/>
    <property type="match status" value="1"/>
</dbReference>
<evidence type="ECO:0000256" key="4">
    <source>
        <dbReference type="ARBA" id="ARBA00022723"/>
    </source>
</evidence>
<dbReference type="EMBL" id="CP089982">
    <property type="protein sequence ID" value="WXA98847.1"/>
    <property type="molecule type" value="Genomic_DNA"/>
</dbReference>
<evidence type="ECO:0000256" key="6">
    <source>
        <dbReference type="ARBA" id="ARBA00023004"/>
    </source>
</evidence>
<dbReference type="InterPro" id="IPR016454">
    <property type="entry name" value="Cysteine_dSase"/>
</dbReference>
<keyword evidence="5" id="KW-0663">Pyridoxal phosphate</keyword>
<evidence type="ECO:0000256" key="5">
    <source>
        <dbReference type="ARBA" id="ARBA00022898"/>
    </source>
</evidence>
<protein>
    <submittedName>
        <fullName evidence="10">Cysteine desulfurase</fullName>
    </submittedName>
</protein>
<comment type="similarity">
    <text evidence="2">Belongs to the class-V pyridoxal-phosphate-dependent aminotransferase family. NifS/IscS subfamily.</text>
</comment>
<comment type="cofactor">
    <cofactor evidence="1">
        <name>pyridoxal 5'-phosphate</name>
        <dbReference type="ChEBI" id="CHEBI:597326"/>
    </cofactor>
</comment>
<name>A0ABZ2KJJ1_9BACT</name>
<evidence type="ECO:0000259" key="9">
    <source>
        <dbReference type="Pfam" id="PF00266"/>
    </source>
</evidence>
<dbReference type="Gene3D" id="3.90.1150.10">
    <property type="entry name" value="Aspartate Aminotransferase, domain 1"/>
    <property type="match status" value="1"/>
</dbReference>
<organism evidence="10 11">
    <name type="scientific">Pendulispora brunnea</name>
    <dbReference type="NCBI Taxonomy" id="2905690"/>
    <lineage>
        <taxon>Bacteria</taxon>
        <taxon>Pseudomonadati</taxon>
        <taxon>Myxococcota</taxon>
        <taxon>Myxococcia</taxon>
        <taxon>Myxococcales</taxon>
        <taxon>Sorangiineae</taxon>
        <taxon>Pendulisporaceae</taxon>
        <taxon>Pendulispora</taxon>
    </lineage>
</organism>
<dbReference type="Gene3D" id="1.10.260.50">
    <property type="match status" value="1"/>
</dbReference>
<keyword evidence="7" id="KW-0411">Iron-sulfur</keyword>
<dbReference type="Pfam" id="PF00266">
    <property type="entry name" value="Aminotran_5"/>
    <property type="match status" value="1"/>
</dbReference>
<evidence type="ECO:0000313" key="10">
    <source>
        <dbReference type="EMBL" id="WXA98847.1"/>
    </source>
</evidence>
<accession>A0ABZ2KJJ1</accession>
<dbReference type="InterPro" id="IPR015424">
    <property type="entry name" value="PyrdxlP-dep_Trfase"/>
</dbReference>
<reference evidence="10 11" key="1">
    <citation type="submission" date="2021-12" db="EMBL/GenBank/DDBJ databases">
        <title>Discovery of the Pendulisporaceae a myxobacterial family with distinct sporulation behavior and unique specialized metabolism.</title>
        <authorList>
            <person name="Garcia R."/>
            <person name="Popoff A."/>
            <person name="Bader C.D."/>
            <person name="Loehr J."/>
            <person name="Walesch S."/>
            <person name="Walt C."/>
            <person name="Boldt J."/>
            <person name="Bunk B."/>
            <person name="Haeckl F.J.F.P.J."/>
            <person name="Gunesch A.P."/>
            <person name="Birkelbach J."/>
            <person name="Nuebel U."/>
            <person name="Pietschmann T."/>
            <person name="Bach T."/>
            <person name="Mueller R."/>
        </authorList>
    </citation>
    <scope>NUCLEOTIDE SEQUENCE [LARGE SCALE GENOMIC DNA]</scope>
    <source>
        <strain evidence="10 11">MSr12523</strain>
    </source>
</reference>
<keyword evidence="6" id="KW-0408">Iron</keyword>
<dbReference type="SUPFAM" id="SSF53383">
    <property type="entry name" value="PLP-dependent transferases"/>
    <property type="match status" value="1"/>
</dbReference>
<dbReference type="RefSeq" id="WP_394849467.1">
    <property type="nucleotide sequence ID" value="NZ_CP089982.1"/>
</dbReference>
<feature type="domain" description="Aminotransferase class V" evidence="9">
    <location>
        <begin position="4"/>
        <end position="366"/>
    </location>
</feature>
<keyword evidence="3" id="KW-0808">Transferase</keyword>
<dbReference type="Proteomes" id="UP001379533">
    <property type="component" value="Chromosome"/>
</dbReference>
<evidence type="ECO:0000256" key="2">
    <source>
        <dbReference type="ARBA" id="ARBA00006490"/>
    </source>
</evidence>
<sequence length="382" mass="39914">MNRVYLDWNATTPPLPEVVEAMGAALRGAWANPSSIHAEGRGARAYVENARAAVAELAGIDPRDIVLTSGGTEANNLALRSAFARAPGTLVTSRLEHPSITRVAEALEAEGKARVRWLRVGASGRIDLDDLERALGEDDVRIVALQAVNHETGVVQPTAEAIGMASARGVWVHVDAVQAFGRIDVAGINPACGDGIKVTRSLAAHKMRGPKGIGALVTRADILLEPLLRGGAQERGIRPGTLDPVAAAGFAVAAKHARSGPERYAGVAALRDRLEAGLVRLDPGCEVNGAKETRAPHVTNVAFSTWNGPELVAALDLEGVSISSGSACSAGTIEPSPVITAMHDEARARRSARFSLGEATTEEAIDMALEAIGRVFARASAR</sequence>
<gene>
    <name evidence="10" type="ORF">LZC95_18730</name>
</gene>
<evidence type="ECO:0000256" key="7">
    <source>
        <dbReference type="ARBA" id="ARBA00023014"/>
    </source>
</evidence>
<proteinExistence type="inferred from homology"/>
<comment type="catalytic activity">
    <reaction evidence="8">
        <text>(sulfur carrier)-H + L-cysteine = (sulfur carrier)-SH + L-alanine</text>
        <dbReference type="Rhea" id="RHEA:43892"/>
        <dbReference type="Rhea" id="RHEA-COMP:14737"/>
        <dbReference type="Rhea" id="RHEA-COMP:14739"/>
        <dbReference type="ChEBI" id="CHEBI:29917"/>
        <dbReference type="ChEBI" id="CHEBI:35235"/>
        <dbReference type="ChEBI" id="CHEBI:57972"/>
        <dbReference type="ChEBI" id="CHEBI:64428"/>
        <dbReference type="EC" id="2.8.1.7"/>
    </reaction>
</comment>
<dbReference type="InterPro" id="IPR000192">
    <property type="entry name" value="Aminotrans_V_dom"/>
</dbReference>
<evidence type="ECO:0000256" key="1">
    <source>
        <dbReference type="ARBA" id="ARBA00001933"/>
    </source>
</evidence>
<dbReference type="Gene3D" id="3.40.640.10">
    <property type="entry name" value="Type I PLP-dependent aspartate aminotransferase-like (Major domain)"/>
    <property type="match status" value="1"/>
</dbReference>
<dbReference type="InterPro" id="IPR015421">
    <property type="entry name" value="PyrdxlP-dep_Trfase_major"/>
</dbReference>
<evidence type="ECO:0000313" key="11">
    <source>
        <dbReference type="Proteomes" id="UP001379533"/>
    </source>
</evidence>
<dbReference type="PIRSF" id="PIRSF005572">
    <property type="entry name" value="NifS"/>
    <property type="match status" value="1"/>
</dbReference>
<evidence type="ECO:0000256" key="8">
    <source>
        <dbReference type="ARBA" id="ARBA00050776"/>
    </source>
</evidence>
<keyword evidence="4" id="KW-0479">Metal-binding</keyword>
<dbReference type="PANTHER" id="PTHR11601:SF34">
    <property type="entry name" value="CYSTEINE DESULFURASE"/>
    <property type="match status" value="1"/>
</dbReference>
<keyword evidence="11" id="KW-1185">Reference proteome</keyword>